<dbReference type="EMBL" id="WNKX01000048">
    <property type="protein sequence ID" value="MTW14486.1"/>
    <property type="molecule type" value="Genomic_DNA"/>
</dbReference>
<dbReference type="SUPFAM" id="SSF52096">
    <property type="entry name" value="ClpP/crotonase"/>
    <property type="match status" value="1"/>
</dbReference>
<accession>A0A6L6QS74</accession>
<dbReference type="AlphaFoldDB" id="A0A6L6QS74"/>
<dbReference type="InterPro" id="IPR029045">
    <property type="entry name" value="ClpP/crotonase-like_dom_sf"/>
</dbReference>
<dbReference type="GO" id="GO:0006508">
    <property type="term" value="P:proteolysis"/>
    <property type="evidence" value="ECO:0007669"/>
    <property type="project" value="InterPro"/>
</dbReference>
<dbReference type="OrthoDB" id="9758793at2"/>
<dbReference type="PANTHER" id="PTHR11261">
    <property type="entry name" value="INTERPHOTORECEPTOR RETINOID-BINDING PROTEIN"/>
    <property type="match status" value="1"/>
</dbReference>
<dbReference type="Gene3D" id="3.30.750.44">
    <property type="match status" value="1"/>
</dbReference>
<evidence type="ECO:0000259" key="2">
    <source>
        <dbReference type="SMART" id="SM00245"/>
    </source>
</evidence>
<dbReference type="InterPro" id="IPR005151">
    <property type="entry name" value="Tail-specific_protease"/>
</dbReference>
<protein>
    <recommendedName>
        <fullName evidence="2">Tail specific protease domain-containing protein</fullName>
    </recommendedName>
</protein>
<feature type="chain" id="PRO_5026981735" description="Tail specific protease domain-containing protein" evidence="1">
    <location>
        <begin position="33"/>
        <end position="366"/>
    </location>
</feature>
<dbReference type="CDD" id="cd07563">
    <property type="entry name" value="Peptidase_S41_IRBP"/>
    <property type="match status" value="1"/>
</dbReference>
<evidence type="ECO:0000313" key="4">
    <source>
        <dbReference type="Proteomes" id="UP000472320"/>
    </source>
</evidence>
<dbReference type="Proteomes" id="UP000472320">
    <property type="component" value="Unassembled WGS sequence"/>
</dbReference>
<dbReference type="GO" id="GO:0008236">
    <property type="term" value="F:serine-type peptidase activity"/>
    <property type="evidence" value="ECO:0007669"/>
    <property type="project" value="InterPro"/>
</dbReference>
<sequence length="366" mass="39585">MIMNETNPRYMKRLMAHMLVTLLLAAATQASAQVPPATGALDGATRHAVVKQLAQSVEDNYVSPEVAKKVAAHLRERDAKDAYASAGKAASLAEMLTADMRATGKDLHLGVRFDPEFKSAPDEAAPSTEALALQRQESERLAGGVFRVERLPGNIGYLDMRGFEPVAFSAPSIEAAMALLKHTEAIILDLRKNGGGDGETVAYLMSHFFAEGDRRHLNDMVFRKNQRSEQYWTTTATAVHYTRPVYVLTSKRTFSAAEECAYDFQTQKRATLVGEITGGGANPGAPFAIGGGLVAFISTGQSINPITHGNWEGVGVKPDVPTPADRALDVANARILREIIIPKIGDDRARAQLTAEAERLEKGEVK</sequence>
<dbReference type="SMART" id="SM00245">
    <property type="entry name" value="TSPc"/>
    <property type="match status" value="1"/>
</dbReference>
<feature type="signal peptide" evidence="1">
    <location>
        <begin position="1"/>
        <end position="32"/>
    </location>
</feature>
<feature type="domain" description="Tail specific protease" evidence="2">
    <location>
        <begin position="126"/>
        <end position="323"/>
    </location>
</feature>
<proteinExistence type="predicted"/>
<name>A0A6L6QS74_9BURK</name>
<dbReference type="Pfam" id="PF11918">
    <property type="entry name" value="Peptidase_S41_N"/>
    <property type="match status" value="1"/>
</dbReference>
<keyword evidence="1" id="KW-0732">Signal</keyword>
<dbReference type="Gene3D" id="3.90.226.10">
    <property type="entry name" value="2-enoyl-CoA Hydratase, Chain A, domain 1"/>
    <property type="match status" value="1"/>
</dbReference>
<reference evidence="3 4" key="1">
    <citation type="submission" date="2019-11" db="EMBL/GenBank/DDBJ databases">
        <title>Type strains purchased from KCTC, JCM and DSMZ.</title>
        <authorList>
            <person name="Lu H."/>
        </authorList>
    </citation>
    <scope>NUCLEOTIDE SEQUENCE [LARGE SCALE GENOMIC DNA]</scope>
    <source>
        <strain evidence="3 4">JCM 31587</strain>
    </source>
</reference>
<organism evidence="3 4">
    <name type="scientific">Massilia eburnea</name>
    <dbReference type="NCBI Taxonomy" id="1776165"/>
    <lineage>
        <taxon>Bacteria</taxon>
        <taxon>Pseudomonadati</taxon>
        <taxon>Pseudomonadota</taxon>
        <taxon>Betaproteobacteria</taxon>
        <taxon>Burkholderiales</taxon>
        <taxon>Oxalobacteraceae</taxon>
        <taxon>Telluria group</taxon>
        <taxon>Massilia</taxon>
    </lineage>
</organism>
<dbReference type="RefSeq" id="WP_155457423.1">
    <property type="nucleotide sequence ID" value="NZ_WNKX01000048.1"/>
</dbReference>
<dbReference type="Pfam" id="PF03572">
    <property type="entry name" value="Peptidase_S41"/>
    <property type="match status" value="1"/>
</dbReference>
<evidence type="ECO:0000313" key="3">
    <source>
        <dbReference type="EMBL" id="MTW14486.1"/>
    </source>
</evidence>
<comment type="caution">
    <text evidence="3">The sequence shown here is derived from an EMBL/GenBank/DDBJ whole genome shotgun (WGS) entry which is preliminary data.</text>
</comment>
<evidence type="ECO:0000256" key="1">
    <source>
        <dbReference type="SAM" id="SignalP"/>
    </source>
</evidence>
<gene>
    <name evidence="3" type="ORF">GM658_28115</name>
</gene>
<dbReference type="PANTHER" id="PTHR11261:SF3">
    <property type="entry name" value="RETINOL-BINDING PROTEIN 3"/>
    <property type="match status" value="1"/>
</dbReference>
<keyword evidence="4" id="KW-1185">Reference proteome</keyword>